<name>A0ABP6QML1_9ACTN</name>
<evidence type="ECO:0000256" key="3">
    <source>
        <dbReference type="SAM" id="MobiDB-lite"/>
    </source>
</evidence>
<comment type="caution">
    <text evidence="5">The sequence shown here is derived from an EMBL/GenBank/DDBJ whole genome shotgun (WGS) entry which is preliminary data.</text>
</comment>
<comment type="subcellular location">
    <subcellularLocation>
        <location evidence="2">Cytoplasm</location>
    </subcellularLocation>
</comment>
<feature type="region of interest" description="Disordered" evidence="3">
    <location>
        <begin position="96"/>
        <end position="117"/>
    </location>
</feature>
<gene>
    <name evidence="5" type="primary">raiA</name>
    <name evidence="2" type="synonym">hpf</name>
    <name evidence="5" type="ORF">GCM10010468_76630</name>
</gene>
<comment type="similarity">
    <text evidence="2">Belongs to the HPF/YfiA ribosome-associated protein family. Long HPF subfamily.</text>
</comment>
<dbReference type="Proteomes" id="UP001501237">
    <property type="component" value="Unassembled WGS sequence"/>
</dbReference>
<reference evidence="6" key="1">
    <citation type="journal article" date="2019" name="Int. J. Syst. Evol. Microbiol.">
        <title>The Global Catalogue of Microorganisms (GCM) 10K type strain sequencing project: providing services to taxonomists for standard genome sequencing and annotation.</title>
        <authorList>
            <consortium name="The Broad Institute Genomics Platform"/>
            <consortium name="The Broad Institute Genome Sequencing Center for Infectious Disease"/>
            <person name="Wu L."/>
            <person name="Ma J."/>
        </authorList>
    </citation>
    <scope>NUCLEOTIDE SEQUENCE [LARGE SCALE GENOMIC DNA]</scope>
    <source>
        <strain evidence="6">JCM 9377</strain>
    </source>
</reference>
<keyword evidence="1 2" id="KW-0810">Translation regulation</keyword>
<dbReference type="InterPro" id="IPR032528">
    <property type="entry name" value="Ribosom_S30AE_C"/>
</dbReference>
<dbReference type="InterPro" id="IPR036567">
    <property type="entry name" value="RHF-like"/>
</dbReference>
<dbReference type="InterPro" id="IPR050574">
    <property type="entry name" value="HPF/YfiA_ribosome-assoc"/>
</dbReference>
<evidence type="ECO:0000313" key="5">
    <source>
        <dbReference type="EMBL" id="GAA3240127.1"/>
    </source>
</evidence>
<dbReference type="NCBIfam" id="TIGR00741">
    <property type="entry name" value="yfiA"/>
    <property type="match status" value="1"/>
</dbReference>
<dbReference type="Gene3D" id="3.30.160.100">
    <property type="entry name" value="Ribosome hibernation promotion factor-like"/>
    <property type="match status" value="1"/>
</dbReference>
<dbReference type="PANTHER" id="PTHR33231">
    <property type="entry name" value="30S RIBOSOMAL PROTEIN"/>
    <property type="match status" value="1"/>
</dbReference>
<evidence type="ECO:0000256" key="2">
    <source>
        <dbReference type="HAMAP-Rule" id="MF_00839"/>
    </source>
</evidence>
<comment type="function">
    <text evidence="2">Required for dimerization of active 70S ribosomes into 100S ribosomes in stationary phase; 100S ribosomes are translationally inactive and sometimes present during exponential growth.</text>
</comment>
<keyword evidence="2" id="KW-0963">Cytoplasm</keyword>
<sequence>MDIIVKGRRTEVNDRFKRHLDTKLARIEKLDSKIIRIDVEVTEERNPRQADQRERVELTLHSKGPVIRAEAAADDRYGALDLALDKLDARLRKTADRRKVHTGRGHGNGHGNGHGRNAAIDVLPEVPPTPVAVAVKEAADEEQGYEPAPDFDEHLVPIAMDGDGPVVVREKVHKAAPMDTEQALYEMELVGHDFFLFCDKESGKPSVVYRRRGWDYGIIRLIEE</sequence>
<dbReference type="InterPro" id="IPR003489">
    <property type="entry name" value="RHF/RaiA"/>
</dbReference>
<dbReference type="Gene3D" id="3.30.505.50">
    <property type="entry name" value="Sigma 54 modulation/S30EA ribosomal protein, C-terminal domain"/>
    <property type="match status" value="1"/>
</dbReference>
<dbReference type="Pfam" id="PF02482">
    <property type="entry name" value="Ribosomal_S30AE"/>
    <property type="match status" value="1"/>
</dbReference>
<proteinExistence type="inferred from homology"/>
<feature type="compositionally biased region" description="Gly residues" evidence="3">
    <location>
        <begin position="105"/>
        <end position="114"/>
    </location>
</feature>
<accession>A0ABP6QML1</accession>
<dbReference type="EMBL" id="BAAAUV010000040">
    <property type="protein sequence ID" value="GAA3240127.1"/>
    <property type="molecule type" value="Genomic_DNA"/>
</dbReference>
<dbReference type="RefSeq" id="WP_344838815.1">
    <property type="nucleotide sequence ID" value="NZ_BAAAUV010000040.1"/>
</dbReference>
<feature type="domain" description="Sigma 54 modulation/S30EA ribosomal protein C-terminal" evidence="4">
    <location>
        <begin position="165"/>
        <end position="218"/>
    </location>
</feature>
<dbReference type="InterPro" id="IPR038416">
    <property type="entry name" value="Ribosom_S30AE_C_sf"/>
</dbReference>
<organism evidence="5 6">
    <name type="scientific">Actinocorallia longicatena</name>
    <dbReference type="NCBI Taxonomy" id="111803"/>
    <lineage>
        <taxon>Bacteria</taxon>
        <taxon>Bacillati</taxon>
        <taxon>Actinomycetota</taxon>
        <taxon>Actinomycetes</taxon>
        <taxon>Streptosporangiales</taxon>
        <taxon>Thermomonosporaceae</taxon>
        <taxon>Actinocorallia</taxon>
    </lineage>
</organism>
<dbReference type="HAMAP" id="MF_00839">
    <property type="entry name" value="HPF"/>
    <property type="match status" value="1"/>
</dbReference>
<comment type="subunit">
    <text evidence="2">Interacts with 100S ribosomes.</text>
</comment>
<dbReference type="InterPro" id="IPR034694">
    <property type="entry name" value="HPF_long/plastid"/>
</dbReference>
<evidence type="ECO:0000259" key="4">
    <source>
        <dbReference type="Pfam" id="PF16321"/>
    </source>
</evidence>
<dbReference type="CDD" id="cd00552">
    <property type="entry name" value="RaiA"/>
    <property type="match status" value="1"/>
</dbReference>
<dbReference type="SUPFAM" id="SSF69754">
    <property type="entry name" value="Ribosome binding protein Y (YfiA homologue)"/>
    <property type="match status" value="1"/>
</dbReference>
<keyword evidence="6" id="KW-1185">Reference proteome</keyword>
<evidence type="ECO:0000256" key="1">
    <source>
        <dbReference type="ARBA" id="ARBA00022845"/>
    </source>
</evidence>
<evidence type="ECO:0000313" key="6">
    <source>
        <dbReference type="Proteomes" id="UP001501237"/>
    </source>
</evidence>
<dbReference type="Pfam" id="PF16321">
    <property type="entry name" value="Ribosom_S30AE_C"/>
    <property type="match status" value="1"/>
</dbReference>
<protein>
    <recommendedName>
        <fullName evidence="2">Ribosome hibernation promoting factor</fullName>
        <shortName evidence="2">HPF</shortName>
    </recommendedName>
</protein>
<dbReference type="PANTHER" id="PTHR33231:SF1">
    <property type="entry name" value="30S RIBOSOMAL PROTEIN"/>
    <property type="match status" value="1"/>
</dbReference>